<keyword evidence="1 3" id="KW-0808">Transferase</keyword>
<name>A0A4U3MFD9_9ACTN</name>
<dbReference type="PROSITE" id="PS01066">
    <property type="entry name" value="UPP_SYNTHASE"/>
    <property type="match status" value="1"/>
</dbReference>
<dbReference type="HAMAP" id="MF_01139">
    <property type="entry name" value="ISPT"/>
    <property type="match status" value="1"/>
</dbReference>
<dbReference type="OrthoDB" id="4191603at2"/>
<comment type="similarity">
    <text evidence="2">Belongs to the UPP synthase family. Z-FPP synthase subfamily.</text>
</comment>
<dbReference type="Gene3D" id="3.40.1180.10">
    <property type="entry name" value="Decaprenyl diphosphate synthase-like"/>
    <property type="match status" value="1"/>
</dbReference>
<comment type="cofactor">
    <cofactor evidence="3">
        <name>Mg(2+)</name>
        <dbReference type="ChEBI" id="CHEBI:18420"/>
    </cofactor>
    <text evidence="3">Binds 2 magnesium ions per subunit.</text>
</comment>
<feature type="active site" description="Proton acceptor" evidence="3">
    <location>
        <position position="84"/>
    </location>
</feature>
<dbReference type="RefSeq" id="WP_137248820.1">
    <property type="nucleotide sequence ID" value="NZ_SZQA01000020.1"/>
</dbReference>
<dbReference type="InterPro" id="IPR001441">
    <property type="entry name" value="UPP_synth-like"/>
</dbReference>
<keyword evidence="3" id="KW-0460">Magnesium</keyword>
<feature type="binding site" evidence="3">
    <location>
        <position position="35"/>
    </location>
    <ligand>
        <name>Mg(2+)</name>
        <dbReference type="ChEBI" id="CHEBI:18420"/>
    </ligand>
</feature>
<feature type="binding site" evidence="3">
    <location>
        <position position="53"/>
    </location>
    <ligand>
        <name>substrate</name>
    </ligand>
</feature>
<dbReference type="NCBIfam" id="NF011403">
    <property type="entry name" value="PRK14828.1"/>
    <property type="match status" value="1"/>
</dbReference>
<evidence type="ECO:0000256" key="1">
    <source>
        <dbReference type="ARBA" id="ARBA00022679"/>
    </source>
</evidence>
<dbReference type="GO" id="GO:0045547">
    <property type="term" value="F:ditrans,polycis-polyprenyl diphosphate synthase [(2E,6E)-farnesyl diphosphate specific] activity"/>
    <property type="evidence" value="ECO:0007669"/>
    <property type="project" value="TreeGrafter"/>
</dbReference>
<dbReference type="AlphaFoldDB" id="A0A4U3MFD9"/>
<dbReference type="GO" id="GO:0005886">
    <property type="term" value="C:plasma membrane"/>
    <property type="evidence" value="ECO:0007669"/>
    <property type="project" value="TreeGrafter"/>
</dbReference>
<gene>
    <name evidence="4" type="ORF">FDA94_20600</name>
</gene>
<accession>A0A4U3MFD9</accession>
<feature type="binding site" evidence="3">
    <location>
        <begin position="81"/>
        <end position="83"/>
    </location>
    <ligand>
        <name>substrate</name>
    </ligand>
</feature>
<comment type="function">
    <text evidence="3">Catalyzes the condensation of isopentenyl diphosphate (IPP) with allylic pyrophosphates generating different type of terpenoids.</text>
</comment>
<keyword evidence="3" id="KW-0479">Metal-binding</keyword>
<sequence>MRRRLRGVLDRIYVRRLAGRLPRESMPRHIGIMVDGNRRWARSAGFRDPADGHRAGGAKIPTFLRWCDAYGIEQVTIYLLSDDNLGRGEEEVAALLGIIEDVVEELAAPGRRWEVTAIGSLDLLPDATARAIKDAAARTVGRRGGVRVNVAIGYGGQREIADAVRSAIGEQLASGVPLEEILAGFDAESISRHVYTAAQAPLDMIVRTSGEQRLSGFMLWQSAYAEMHFCECYWPDFREIDFLRALRSYAGRGRRFGR</sequence>
<dbReference type="CDD" id="cd00475">
    <property type="entry name" value="Cis_IPPS"/>
    <property type="match status" value="1"/>
</dbReference>
<keyword evidence="5" id="KW-1185">Reference proteome</keyword>
<comment type="caution">
    <text evidence="3">Lacks conserved residue(s) required for the propagation of feature annotation.</text>
</comment>
<feature type="binding site" evidence="3">
    <location>
        <position position="207"/>
    </location>
    <ligand>
        <name>substrate</name>
    </ligand>
</feature>
<evidence type="ECO:0000256" key="3">
    <source>
        <dbReference type="HAMAP-Rule" id="MF_01139"/>
    </source>
</evidence>
<protein>
    <recommendedName>
        <fullName evidence="3">Isoprenyl transferase</fullName>
        <ecNumber evidence="3">2.5.1.-</ecNumber>
    </recommendedName>
</protein>
<dbReference type="EMBL" id="SZQA01000020">
    <property type="protein sequence ID" value="TKK86627.1"/>
    <property type="molecule type" value="Genomic_DNA"/>
</dbReference>
<dbReference type="GO" id="GO:0000287">
    <property type="term" value="F:magnesium ion binding"/>
    <property type="evidence" value="ECO:0007669"/>
    <property type="project" value="UniProtKB-UniRule"/>
</dbReference>
<evidence type="ECO:0000313" key="4">
    <source>
        <dbReference type="EMBL" id="TKK86627.1"/>
    </source>
</evidence>
<organism evidence="4 5">
    <name type="scientific">Herbidospora galbida</name>
    <dbReference type="NCBI Taxonomy" id="2575442"/>
    <lineage>
        <taxon>Bacteria</taxon>
        <taxon>Bacillati</taxon>
        <taxon>Actinomycetota</taxon>
        <taxon>Actinomycetes</taxon>
        <taxon>Streptosporangiales</taxon>
        <taxon>Streptosporangiaceae</taxon>
        <taxon>Herbidospora</taxon>
    </lineage>
</organism>
<comment type="subunit">
    <text evidence="3">Homodimer.</text>
</comment>
<dbReference type="Pfam" id="PF01255">
    <property type="entry name" value="Prenyltransf"/>
    <property type="match status" value="1"/>
</dbReference>
<dbReference type="PANTHER" id="PTHR10291:SF43">
    <property type="entry name" value="DEHYDRODOLICHYL DIPHOSPHATE SYNTHASE COMPLEX SUBUNIT DHDDS"/>
    <property type="match status" value="1"/>
</dbReference>
<dbReference type="GO" id="GO:0016094">
    <property type="term" value="P:polyprenol biosynthetic process"/>
    <property type="evidence" value="ECO:0007669"/>
    <property type="project" value="TreeGrafter"/>
</dbReference>
<evidence type="ECO:0000313" key="5">
    <source>
        <dbReference type="Proteomes" id="UP000308705"/>
    </source>
</evidence>
<comment type="caution">
    <text evidence="4">The sequence shown here is derived from an EMBL/GenBank/DDBJ whole genome shotgun (WGS) entry which is preliminary data.</text>
</comment>
<dbReference type="NCBIfam" id="TIGR00055">
    <property type="entry name" value="uppS"/>
    <property type="match status" value="1"/>
</dbReference>
<feature type="active site" evidence="3">
    <location>
        <position position="35"/>
    </location>
</feature>
<proteinExistence type="inferred from homology"/>
<dbReference type="GO" id="GO:0033850">
    <property type="term" value="F:Z-farnesyl diphosphate synthase activity"/>
    <property type="evidence" value="ECO:0007669"/>
    <property type="project" value="TreeGrafter"/>
</dbReference>
<dbReference type="Proteomes" id="UP000308705">
    <property type="component" value="Unassembled WGS sequence"/>
</dbReference>
<feature type="binding site" evidence="3">
    <location>
        <begin position="213"/>
        <end position="215"/>
    </location>
    <ligand>
        <name>substrate</name>
    </ligand>
</feature>
<feature type="binding site" evidence="3">
    <location>
        <position position="226"/>
    </location>
    <ligand>
        <name>Mg(2+)</name>
        <dbReference type="ChEBI" id="CHEBI:18420"/>
    </ligand>
</feature>
<dbReference type="SUPFAM" id="SSF64005">
    <property type="entry name" value="Undecaprenyl diphosphate synthase"/>
    <property type="match status" value="1"/>
</dbReference>
<dbReference type="InterPro" id="IPR036424">
    <property type="entry name" value="UPP_synth-like_sf"/>
</dbReference>
<feature type="binding site" evidence="3">
    <location>
        <position position="40"/>
    </location>
    <ligand>
        <name>substrate</name>
    </ligand>
</feature>
<dbReference type="PANTHER" id="PTHR10291">
    <property type="entry name" value="DEHYDRODOLICHYL DIPHOSPHATE SYNTHASE FAMILY MEMBER"/>
    <property type="match status" value="1"/>
</dbReference>
<dbReference type="InterPro" id="IPR018520">
    <property type="entry name" value="UPP_synth-like_CS"/>
</dbReference>
<dbReference type="EC" id="2.5.1.-" evidence="3"/>
<evidence type="ECO:0000256" key="2">
    <source>
        <dbReference type="ARBA" id="ARBA00038453"/>
    </source>
</evidence>
<feature type="binding site" evidence="3">
    <location>
        <begin position="36"/>
        <end position="39"/>
    </location>
    <ligand>
        <name>substrate</name>
    </ligand>
</feature>
<feature type="binding site" evidence="3">
    <location>
        <position position="87"/>
    </location>
    <ligand>
        <name>substrate</name>
    </ligand>
</feature>
<reference evidence="4 5" key="1">
    <citation type="submission" date="2019-04" db="EMBL/GenBank/DDBJ databases">
        <title>Herbidospora sp. NEAU-GS14.nov., a novel actinomycete isolated from soil.</title>
        <authorList>
            <person name="Han L."/>
        </authorList>
    </citation>
    <scope>NUCLEOTIDE SEQUENCE [LARGE SCALE GENOMIC DNA]</scope>
    <source>
        <strain evidence="4 5">NEAU-GS14</strain>
    </source>
</reference>